<dbReference type="PANTHER" id="PTHR45985">
    <property type="match status" value="1"/>
</dbReference>
<dbReference type="OMA" id="MWWSKNA"/>
<dbReference type="GO" id="GO:0005975">
    <property type="term" value="P:carbohydrate metabolic process"/>
    <property type="evidence" value="ECO:0007669"/>
    <property type="project" value="InterPro"/>
</dbReference>
<dbReference type="OrthoDB" id="504708at2759"/>
<dbReference type="EMBL" id="JH711573">
    <property type="protein sequence ID" value="EIW87292.1"/>
    <property type="molecule type" value="Genomic_DNA"/>
</dbReference>
<gene>
    <name evidence="3" type="ORF">CONPUDRAFT_116476</name>
</gene>
<evidence type="ECO:0000256" key="1">
    <source>
        <dbReference type="SAM" id="Phobius"/>
    </source>
</evidence>
<reference evidence="4" key="1">
    <citation type="journal article" date="2012" name="Science">
        <title>The Paleozoic origin of enzymatic lignin decomposition reconstructed from 31 fungal genomes.</title>
        <authorList>
            <person name="Floudas D."/>
            <person name="Binder M."/>
            <person name="Riley R."/>
            <person name="Barry K."/>
            <person name="Blanchette R.A."/>
            <person name="Henrissat B."/>
            <person name="Martinez A.T."/>
            <person name="Otillar R."/>
            <person name="Spatafora J.W."/>
            <person name="Yadav J.S."/>
            <person name="Aerts A."/>
            <person name="Benoit I."/>
            <person name="Boyd A."/>
            <person name="Carlson A."/>
            <person name="Copeland A."/>
            <person name="Coutinho P.M."/>
            <person name="de Vries R.P."/>
            <person name="Ferreira P."/>
            <person name="Findley K."/>
            <person name="Foster B."/>
            <person name="Gaskell J."/>
            <person name="Glotzer D."/>
            <person name="Gorecki P."/>
            <person name="Heitman J."/>
            <person name="Hesse C."/>
            <person name="Hori C."/>
            <person name="Igarashi K."/>
            <person name="Jurgens J.A."/>
            <person name="Kallen N."/>
            <person name="Kersten P."/>
            <person name="Kohler A."/>
            <person name="Kuees U."/>
            <person name="Kumar T.K.A."/>
            <person name="Kuo A."/>
            <person name="LaButti K."/>
            <person name="Larrondo L.F."/>
            <person name="Lindquist E."/>
            <person name="Ling A."/>
            <person name="Lombard V."/>
            <person name="Lucas S."/>
            <person name="Lundell T."/>
            <person name="Martin R."/>
            <person name="McLaughlin D.J."/>
            <person name="Morgenstern I."/>
            <person name="Morin E."/>
            <person name="Murat C."/>
            <person name="Nagy L.G."/>
            <person name="Nolan M."/>
            <person name="Ohm R.A."/>
            <person name="Patyshakuliyeva A."/>
            <person name="Rokas A."/>
            <person name="Ruiz-Duenas F.J."/>
            <person name="Sabat G."/>
            <person name="Salamov A."/>
            <person name="Samejima M."/>
            <person name="Schmutz J."/>
            <person name="Slot J.C."/>
            <person name="St John F."/>
            <person name="Stenlid J."/>
            <person name="Sun H."/>
            <person name="Sun S."/>
            <person name="Syed K."/>
            <person name="Tsang A."/>
            <person name="Wiebenga A."/>
            <person name="Young D."/>
            <person name="Pisabarro A."/>
            <person name="Eastwood D.C."/>
            <person name="Martin F."/>
            <person name="Cullen D."/>
            <person name="Grigoriev I.V."/>
            <person name="Hibbett D.S."/>
        </authorList>
    </citation>
    <scope>NUCLEOTIDE SEQUENCE [LARGE SCALE GENOMIC DNA]</scope>
    <source>
        <strain evidence="4">RWD-64-598 SS2</strain>
    </source>
</reference>
<dbReference type="CDD" id="cd10919">
    <property type="entry name" value="CE4_CDA_like"/>
    <property type="match status" value="1"/>
</dbReference>
<evidence type="ECO:0000256" key="2">
    <source>
        <dbReference type="SAM" id="SignalP"/>
    </source>
</evidence>
<feature type="transmembrane region" description="Helical" evidence="1">
    <location>
        <begin position="482"/>
        <end position="510"/>
    </location>
</feature>
<dbReference type="Proteomes" id="UP000053558">
    <property type="component" value="Unassembled WGS sequence"/>
</dbReference>
<evidence type="ECO:0008006" key="5">
    <source>
        <dbReference type="Google" id="ProtNLM"/>
    </source>
</evidence>
<sequence>MLSTGLGLVAALAAVPFVVAQDGSLTGPTSSSAAAGYSCDPNQCKLPSCNCASTSPPGGLDPSQVPQFVTFTADDAIQSYTIDAVNQFLGSRLNPNGCPVKMTYFTSLNYTNYTLVTDWYVAGNEIADHTMTHVGTPPNDEVMGNLIALNALAGIPLPDIIGFRAPFLNYSVDTLTMLHNAGFTYDSSASASLPVGADGTDAFWPYTLDNGLANDCLTVENACKGNPKLPGFWEIPMYALFDQRGAAGVHLMDPWLDAANGNSNPDDEATLQYMQSTFSDHYKGNRQPFGLYTHPIHLATDYPGVPAPTPTINMINDFLDWAQEQDDVWIVSNEQMLAWIKNPVPVSQLNNIPEFHCQQPKIDSSKQICNGIPQNEAGLVEECMFTDFPFYTCYGCPTDPPTPSNPNPDQSNKTQTRHRISSNCTTAFWDPVQGTCLCEGSSCQYNDLTQAIGPNGANLTGGGSRSSLPTPKASNFNGAADLVLSSASVAGVLGTAVVGVVGAVMGWTLVGI</sequence>
<dbReference type="GeneID" id="19199239"/>
<feature type="chain" id="PRO_5024298404" description="Chitin deacetylase" evidence="2">
    <location>
        <begin position="21"/>
        <end position="512"/>
    </location>
</feature>
<dbReference type="RefSeq" id="XP_007763828.1">
    <property type="nucleotide sequence ID" value="XM_007765638.1"/>
</dbReference>
<keyword evidence="4" id="KW-1185">Reference proteome</keyword>
<comment type="caution">
    <text evidence="3">The sequence shown here is derived from an EMBL/GenBank/DDBJ whole genome shotgun (WGS) entry which is preliminary data.</text>
</comment>
<protein>
    <recommendedName>
        <fullName evidence="5">Chitin deacetylase</fullName>
    </recommendedName>
</protein>
<keyword evidence="1" id="KW-1133">Transmembrane helix</keyword>
<dbReference type="Gene3D" id="3.20.20.370">
    <property type="entry name" value="Glycoside hydrolase/deacetylase"/>
    <property type="match status" value="1"/>
</dbReference>
<feature type="signal peptide" evidence="2">
    <location>
        <begin position="1"/>
        <end position="20"/>
    </location>
</feature>
<evidence type="ECO:0000313" key="3">
    <source>
        <dbReference type="EMBL" id="EIW87292.1"/>
    </source>
</evidence>
<name>A0A5M3N772_CONPW</name>
<accession>A0A5M3N772</accession>
<dbReference type="SUPFAM" id="SSF88713">
    <property type="entry name" value="Glycoside hydrolase/deacetylase"/>
    <property type="match status" value="1"/>
</dbReference>
<dbReference type="KEGG" id="cput:CONPUDRAFT_116476"/>
<keyword evidence="1" id="KW-0472">Membrane</keyword>
<dbReference type="PANTHER" id="PTHR45985:SF3">
    <property type="entry name" value="CHITIN DEACETYLASE-LIKE 4"/>
    <property type="match status" value="1"/>
</dbReference>
<organism evidence="3 4">
    <name type="scientific">Coniophora puteana (strain RWD-64-598)</name>
    <name type="common">Brown rot fungus</name>
    <dbReference type="NCBI Taxonomy" id="741705"/>
    <lineage>
        <taxon>Eukaryota</taxon>
        <taxon>Fungi</taxon>
        <taxon>Dikarya</taxon>
        <taxon>Basidiomycota</taxon>
        <taxon>Agaricomycotina</taxon>
        <taxon>Agaricomycetes</taxon>
        <taxon>Agaricomycetidae</taxon>
        <taxon>Boletales</taxon>
        <taxon>Coniophorineae</taxon>
        <taxon>Coniophoraceae</taxon>
        <taxon>Coniophora</taxon>
    </lineage>
</organism>
<evidence type="ECO:0000313" key="4">
    <source>
        <dbReference type="Proteomes" id="UP000053558"/>
    </source>
</evidence>
<proteinExistence type="predicted"/>
<keyword evidence="2" id="KW-0732">Signal</keyword>
<keyword evidence="1" id="KW-0812">Transmembrane</keyword>
<dbReference type="AlphaFoldDB" id="A0A5M3N772"/>
<dbReference type="InterPro" id="IPR052740">
    <property type="entry name" value="CE4"/>
</dbReference>
<dbReference type="InterPro" id="IPR011330">
    <property type="entry name" value="Glyco_hydro/deAcase_b/a-brl"/>
</dbReference>